<dbReference type="EMBL" id="GGEC01002708">
    <property type="protein sequence ID" value="MBW83191.1"/>
    <property type="molecule type" value="Transcribed_RNA"/>
</dbReference>
<dbReference type="AlphaFoldDB" id="A0A2P2IPP3"/>
<name>A0A2P2IPP3_RHIMU</name>
<sequence>MPSTFMHNGSHVKLLTASFKKC</sequence>
<reference evidence="1" key="1">
    <citation type="submission" date="2018-02" db="EMBL/GenBank/DDBJ databases">
        <title>Rhizophora mucronata_Transcriptome.</title>
        <authorList>
            <person name="Meera S.P."/>
            <person name="Sreeshan A."/>
            <person name="Augustine A."/>
        </authorList>
    </citation>
    <scope>NUCLEOTIDE SEQUENCE</scope>
    <source>
        <tissue evidence="1">Leaf</tissue>
    </source>
</reference>
<proteinExistence type="predicted"/>
<protein>
    <submittedName>
        <fullName evidence="1">Uncharacterized protein</fullName>
    </submittedName>
</protein>
<accession>A0A2P2IPP3</accession>
<organism evidence="1">
    <name type="scientific">Rhizophora mucronata</name>
    <name type="common">Asiatic mangrove</name>
    <dbReference type="NCBI Taxonomy" id="61149"/>
    <lineage>
        <taxon>Eukaryota</taxon>
        <taxon>Viridiplantae</taxon>
        <taxon>Streptophyta</taxon>
        <taxon>Embryophyta</taxon>
        <taxon>Tracheophyta</taxon>
        <taxon>Spermatophyta</taxon>
        <taxon>Magnoliopsida</taxon>
        <taxon>eudicotyledons</taxon>
        <taxon>Gunneridae</taxon>
        <taxon>Pentapetalae</taxon>
        <taxon>rosids</taxon>
        <taxon>fabids</taxon>
        <taxon>Malpighiales</taxon>
        <taxon>Rhizophoraceae</taxon>
        <taxon>Rhizophora</taxon>
    </lineage>
</organism>
<evidence type="ECO:0000313" key="1">
    <source>
        <dbReference type="EMBL" id="MBW83191.1"/>
    </source>
</evidence>